<reference evidence="3" key="1">
    <citation type="submission" date="2006-10" db="EMBL/GenBank/DDBJ databases">
        <title>Complete sequence of Solibacter usitatus Ellin6076.</title>
        <authorList>
            <consortium name="US DOE Joint Genome Institute"/>
            <person name="Copeland A."/>
            <person name="Lucas S."/>
            <person name="Lapidus A."/>
            <person name="Barry K."/>
            <person name="Detter J.C."/>
            <person name="Glavina del Rio T."/>
            <person name="Hammon N."/>
            <person name="Israni S."/>
            <person name="Dalin E."/>
            <person name="Tice H."/>
            <person name="Pitluck S."/>
            <person name="Thompson L.S."/>
            <person name="Brettin T."/>
            <person name="Bruce D."/>
            <person name="Han C."/>
            <person name="Tapia R."/>
            <person name="Gilna P."/>
            <person name="Schmutz J."/>
            <person name="Larimer F."/>
            <person name="Land M."/>
            <person name="Hauser L."/>
            <person name="Kyrpides N."/>
            <person name="Mikhailova N."/>
            <person name="Janssen P.H."/>
            <person name="Kuske C.R."/>
            <person name="Richardson P."/>
        </authorList>
    </citation>
    <scope>NUCLEOTIDE SEQUENCE</scope>
    <source>
        <strain evidence="3">Ellin6076</strain>
    </source>
</reference>
<organism evidence="3">
    <name type="scientific">Solibacter usitatus (strain Ellin6076)</name>
    <dbReference type="NCBI Taxonomy" id="234267"/>
    <lineage>
        <taxon>Bacteria</taxon>
        <taxon>Pseudomonadati</taxon>
        <taxon>Acidobacteriota</taxon>
        <taxon>Terriglobia</taxon>
        <taxon>Bryobacterales</taxon>
        <taxon>Solibacteraceae</taxon>
        <taxon>Candidatus Solibacter</taxon>
    </lineage>
</organism>
<gene>
    <name evidence="3" type="ordered locus">Acid_3083</name>
</gene>
<dbReference type="OrthoDB" id="128240at2"/>
<protein>
    <recommendedName>
        <fullName evidence="2">DUF4097 domain-containing protein</fullName>
    </recommendedName>
</protein>
<dbReference type="Pfam" id="PF13349">
    <property type="entry name" value="DUF4097"/>
    <property type="match status" value="1"/>
</dbReference>
<dbReference type="EMBL" id="CP000473">
    <property type="protein sequence ID" value="ABJ84062.1"/>
    <property type="molecule type" value="Genomic_DNA"/>
</dbReference>
<accession>Q022N8</accession>
<sequence length="276" mass="29190" precursor="true">MKSLLTRAAWIGLAVSTAGVPLAAQMQNNSEKQLTCANGGYDSDRARHCEIREQTLPSIGRLTIDAGQNGGATVKGWTRGDVLVRARIEASGDTEAAAAMMASRVMVDGSGGQVRATGPDRADNSSWSVSYEIFVPQISDLNLKTNNGGLTISDVRGQIHFDANNGGVHLKRVVGDVSGATVNGGIQVELAGAIWDGRQMELSTHNGGVTVTMPAHYSARIQAETGMGRIQSDFPLPQNFSHDRNQRLDFNVGAGGPPIHITTGNGGIRLKRSESQ</sequence>
<evidence type="ECO:0000259" key="2">
    <source>
        <dbReference type="Pfam" id="PF13349"/>
    </source>
</evidence>
<dbReference type="eggNOG" id="COG3595">
    <property type="taxonomic scope" value="Bacteria"/>
</dbReference>
<dbReference type="InterPro" id="IPR025164">
    <property type="entry name" value="Toastrack_DUF4097"/>
</dbReference>
<feature type="domain" description="DUF4097" evidence="2">
    <location>
        <begin position="90"/>
        <end position="270"/>
    </location>
</feature>
<name>Q022N8_SOLUE</name>
<dbReference type="KEGG" id="sus:Acid_3083"/>
<proteinExistence type="predicted"/>
<keyword evidence="1" id="KW-0732">Signal</keyword>
<dbReference type="AlphaFoldDB" id="Q022N8"/>
<feature type="chain" id="PRO_5004163615" description="DUF4097 domain-containing protein" evidence="1">
    <location>
        <begin position="24"/>
        <end position="276"/>
    </location>
</feature>
<dbReference type="STRING" id="234267.Acid_3083"/>
<evidence type="ECO:0000256" key="1">
    <source>
        <dbReference type="SAM" id="SignalP"/>
    </source>
</evidence>
<dbReference type="InParanoid" id="Q022N8"/>
<feature type="signal peptide" evidence="1">
    <location>
        <begin position="1"/>
        <end position="23"/>
    </location>
</feature>
<dbReference type="HOGENOM" id="CLU_1007970_0_0_0"/>
<evidence type="ECO:0000313" key="3">
    <source>
        <dbReference type="EMBL" id="ABJ84062.1"/>
    </source>
</evidence>